<feature type="signal peptide" evidence="12">
    <location>
        <begin position="1"/>
        <end position="27"/>
    </location>
</feature>
<evidence type="ECO:0000256" key="10">
    <source>
        <dbReference type="PROSITE-ProRule" id="PRU01360"/>
    </source>
</evidence>
<dbReference type="PANTHER" id="PTHR47234">
    <property type="match status" value="1"/>
</dbReference>
<feature type="chain" id="PRO_5009214647" evidence="12">
    <location>
        <begin position="28"/>
        <end position="907"/>
    </location>
</feature>
<feature type="domain" description="TonB-dependent receptor plug" evidence="14">
    <location>
        <begin position="58"/>
        <end position="174"/>
    </location>
</feature>
<protein>
    <submittedName>
        <fullName evidence="15">TonB-dependent receptor</fullName>
    </submittedName>
</protein>
<evidence type="ECO:0000256" key="5">
    <source>
        <dbReference type="ARBA" id="ARBA00022692"/>
    </source>
</evidence>
<dbReference type="Gene3D" id="2.170.130.10">
    <property type="entry name" value="TonB-dependent receptor, plug domain"/>
    <property type="match status" value="1"/>
</dbReference>
<dbReference type="InterPro" id="IPR039426">
    <property type="entry name" value="TonB-dep_rcpt-like"/>
</dbReference>
<evidence type="ECO:0000256" key="12">
    <source>
        <dbReference type="SAM" id="SignalP"/>
    </source>
</evidence>
<proteinExistence type="inferred from homology"/>
<evidence type="ECO:0000313" key="16">
    <source>
        <dbReference type="Proteomes" id="UP000092634"/>
    </source>
</evidence>
<keyword evidence="9 10" id="KW-0998">Cell outer membrane</keyword>
<gene>
    <name evidence="15" type="ORF">BA896_007115</name>
</gene>
<evidence type="ECO:0000256" key="3">
    <source>
        <dbReference type="ARBA" id="ARBA00022448"/>
    </source>
</evidence>
<evidence type="ECO:0000259" key="13">
    <source>
        <dbReference type="Pfam" id="PF00593"/>
    </source>
</evidence>
<evidence type="ECO:0000256" key="9">
    <source>
        <dbReference type="ARBA" id="ARBA00023237"/>
    </source>
</evidence>
<sequence>MAKPFKLPPLSVAVLAILGGTAWQAHAQTQAPAAYQQAAVIPPAVVVTGSRIPRASLEGPSSVTILTGDEITKQGYKNVFDALTNQVQNSGFTQGEDFGNTFTPSANTISLRGLGPNHTLILLNGRRLADFPIAYEGTVNFTNLANIPSSIVDRIEILNGGASAIYGSDAIAGVVNVILKKQTEGFDINVKAGGTTRGGAGNQRVQLTGGANFDKLHTLFSVELSQRDPLSSLQRDFMATRSGTPTNIASRRVVQAGTSGTYVDLGDTCKQFGDLFGASVVKYQAKNGSYCASPKVGPTYWTTQTKNRSQNVFGSANYALSPETSLFADLLIGKNSTENNTRGPTWTSSSTGSSYFRNQSSNRYEAWTRYMSPEEMGGVERYNRQWDDLATAISLGAKGRIPGTSSWQYEANYNASVYKSESHTPRALANIDSFFLGPKLGTDAAGVPIYAPDPARLSRRLTAAEFDSITGNANSDDKAWTNTLSLATNGDLFQLPAGVAKIASIAEVGKQGFSNVPDARLNDGYFNVATRSDITAGTRTRYALGAEVNLPLHEKLIATLAGRYDRYSFAGRHEGKFTYNGGLELRPAPELLLRANYATSFRAPDMNYIYKARGTGYYSSTTDYYRCGAAGQSIDKCEFANKSPGADYVQNGSRDLQSEKGKSFGVGAVWSPSSNFDVSIDYWNILIDDLVTNLSADKILRDEADCRLGKLDVASPTCVDTLGRVARFAATALNRAGEIRTITVNPINAAKQSSSGIDISVKYLLRTANYGRFAFKANYAKVLSNKSQQFVGDEEIDELKSLNNSDWRDKLNLSVNWGAGDWSNTLLVSRYSKIPNAAGKAYLTPTALANISSVYRINDRATVSLIVNNVFDKIKRDDSGGWPYYPVGSYSPQGRQGWVEFNYHFGS</sequence>
<keyword evidence="5 10" id="KW-0812">Transmembrane</keyword>
<organism evidence="15 16">
    <name type="scientific">Janthinobacterium lividum</name>
    <dbReference type="NCBI Taxonomy" id="29581"/>
    <lineage>
        <taxon>Bacteria</taxon>
        <taxon>Pseudomonadati</taxon>
        <taxon>Pseudomonadota</taxon>
        <taxon>Betaproteobacteria</taxon>
        <taxon>Burkholderiales</taxon>
        <taxon>Oxalobacteraceae</taxon>
        <taxon>Janthinobacterium</taxon>
    </lineage>
</organism>
<dbReference type="PROSITE" id="PS52016">
    <property type="entry name" value="TONB_DEPENDENT_REC_3"/>
    <property type="match status" value="1"/>
</dbReference>
<keyword evidence="6 11" id="KW-0798">TonB box</keyword>
<dbReference type="Pfam" id="PF00593">
    <property type="entry name" value="TonB_dep_Rec_b-barrel"/>
    <property type="match status" value="1"/>
</dbReference>
<comment type="similarity">
    <text evidence="2 10 11">Belongs to the TonB-dependent receptor family.</text>
</comment>
<dbReference type="GO" id="GO:0009279">
    <property type="term" value="C:cell outer membrane"/>
    <property type="evidence" value="ECO:0007669"/>
    <property type="project" value="UniProtKB-SubCell"/>
</dbReference>
<evidence type="ECO:0000256" key="7">
    <source>
        <dbReference type="ARBA" id="ARBA00023136"/>
    </source>
</evidence>
<evidence type="ECO:0000256" key="6">
    <source>
        <dbReference type="ARBA" id="ARBA00023077"/>
    </source>
</evidence>
<dbReference type="InterPro" id="IPR037066">
    <property type="entry name" value="Plug_dom_sf"/>
</dbReference>
<keyword evidence="12" id="KW-0732">Signal</keyword>
<evidence type="ECO:0000256" key="2">
    <source>
        <dbReference type="ARBA" id="ARBA00009810"/>
    </source>
</evidence>
<dbReference type="Pfam" id="PF07715">
    <property type="entry name" value="Plug"/>
    <property type="match status" value="1"/>
</dbReference>
<reference evidence="15 16" key="1">
    <citation type="submission" date="2016-10" db="EMBL/GenBank/DDBJ databases">
        <title>Updated version of Genome Assembly of Janthinobacterium lividum ERGS5:01.</title>
        <authorList>
            <person name="Kumar R."/>
            <person name="Acharya V."/>
            <person name="Singh D."/>
        </authorList>
    </citation>
    <scope>NUCLEOTIDE SEQUENCE [LARGE SCALE GENOMIC DNA]</scope>
    <source>
        <strain evidence="15 16">ERGS5:01</strain>
    </source>
</reference>
<evidence type="ECO:0000256" key="4">
    <source>
        <dbReference type="ARBA" id="ARBA00022452"/>
    </source>
</evidence>
<evidence type="ECO:0000256" key="11">
    <source>
        <dbReference type="RuleBase" id="RU003357"/>
    </source>
</evidence>
<keyword evidence="7 10" id="KW-0472">Membrane</keyword>
<dbReference type="AlphaFoldDB" id="A0A1E8PS46"/>
<accession>A0A1E8PS46</accession>
<feature type="domain" description="TonB-dependent receptor-like beta-barrel" evidence="13">
    <location>
        <begin position="345"/>
        <end position="870"/>
    </location>
</feature>
<dbReference type="InterPro" id="IPR000531">
    <property type="entry name" value="Beta-barrel_TonB"/>
</dbReference>
<dbReference type="EMBL" id="MAQB02000001">
    <property type="protein sequence ID" value="OFJ48720.1"/>
    <property type="molecule type" value="Genomic_DNA"/>
</dbReference>
<evidence type="ECO:0000313" key="15">
    <source>
        <dbReference type="EMBL" id="OFJ48720.1"/>
    </source>
</evidence>
<keyword evidence="8 15" id="KW-0675">Receptor</keyword>
<dbReference type="Proteomes" id="UP000092634">
    <property type="component" value="Unassembled WGS sequence"/>
</dbReference>
<keyword evidence="3 10" id="KW-0813">Transport</keyword>
<evidence type="ECO:0000256" key="1">
    <source>
        <dbReference type="ARBA" id="ARBA00004571"/>
    </source>
</evidence>
<dbReference type="InterPro" id="IPR012910">
    <property type="entry name" value="Plug_dom"/>
</dbReference>
<name>A0A1E8PS46_9BURK</name>
<evidence type="ECO:0000256" key="8">
    <source>
        <dbReference type="ARBA" id="ARBA00023170"/>
    </source>
</evidence>
<dbReference type="InterPro" id="IPR036942">
    <property type="entry name" value="Beta-barrel_TonB_sf"/>
</dbReference>
<keyword evidence="4 10" id="KW-1134">Transmembrane beta strand</keyword>
<dbReference type="PANTHER" id="PTHR47234:SF1">
    <property type="entry name" value="TONB-DEPENDENT RECEPTOR"/>
    <property type="match status" value="1"/>
</dbReference>
<dbReference type="SUPFAM" id="SSF56935">
    <property type="entry name" value="Porins"/>
    <property type="match status" value="1"/>
</dbReference>
<comment type="subcellular location">
    <subcellularLocation>
        <location evidence="1 10">Cell outer membrane</location>
        <topology evidence="1 10">Multi-pass membrane protein</topology>
    </subcellularLocation>
</comment>
<dbReference type="Gene3D" id="2.40.170.20">
    <property type="entry name" value="TonB-dependent receptor, beta-barrel domain"/>
    <property type="match status" value="1"/>
</dbReference>
<comment type="caution">
    <text evidence="15">The sequence shown here is derived from an EMBL/GenBank/DDBJ whole genome shotgun (WGS) entry which is preliminary data.</text>
</comment>
<evidence type="ECO:0000259" key="14">
    <source>
        <dbReference type="Pfam" id="PF07715"/>
    </source>
</evidence>